<accession>A0ABP9HNK4</accession>
<evidence type="ECO:0000313" key="2">
    <source>
        <dbReference type="Proteomes" id="UP001501195"/>
    </source>
</evidence>
<name>A0ABP9HNK4_9ACTN</name>
<evidence type="ECO:0000313" key="1">
    <source>
        <dbReference type="EMBL" id="GAA4975082.1"/>
    </source>
</evidence>
<evidence type="ECO:0008006" key="3">
    <source>
        <dbReference type="Google" id="ProtNLM"/>
    </source>
</evidence>
<dbReference type="InterPro" id="IPR011990">
    <property type="entry name" value="TPR-like_helical_dom_sf"/>
</dbReference>
<protein>
    <recommendedName>
        <fullName evidence="3">Tetratricopeptide repeat protein</fullName>
    </recommendedName>
</protein>
<dbReference type="SUPFAM" id="SSF48452">
    <property type="entry name" value="TPR-like"/>
    <property type="match status" value="1"/>
</dbReference>
<gene>
    <name evidence="1" type="ORF">GCM10023225_15220</name>
</gene>
<dbReference type="Gene3D" id="1.25.40.10">
    <property type="entry name" value="Tetratricopeptide repeat domain"/>
    <property type="match status" value="1"/>
</dbReference>
<sequence>MAASLDSRAQGALADLLETWATSPQPGDTVSPGRLLVAASEHRVYAGDALGALRLAERAVATGEHVPPDTRCYVVSALLGCGRAEEAWALAQEVLTRRTGDVEVHVFLGEAFAWHGESGAAARVFGRGLFACTDDDSVESLLGAWRRSRTRLPASVDLRLVPGQHVRT</sequence>
<dbReference type="Proteomes" id="UP001501195">
    <property type="component" value="Unassembled WGS sequence"/>
</dbReference>
<comment type="caution">
    <text evidence="1">The sequence shown here is derived from an EMBL/GenBank/DDBJ whole genome shotgun (WGS) entry which is preliminary data.</text>
</comment>
<organism evidence="1 2">
    <name type="scientific">Kineococcus glutinatus</name>
    <dbReference type="NCBI Taxonomy" id="1070872"/>
    <lineage>
        <taxon>Bacteria</taxon>
        <taxon>Bacillati</taxon>
        <taxon>Actinomycetota</taxon>
        <taxon>Actinomycetes</taxon>
        <taxon>Kineosporiales</taxon>
        <taxon>Kineosporiaceae</taxon>
        <taxon>Kineococcus</taxon>
    </lineage>
</organism>
<dbReference type="EMBL" id="BAABIL010000201">
    <property type="protein sequence ID" value="GAA4975082.1"/>
    <property type="molecule type" value="Genomic_DNA"/>
</dbReference>
<keyword evidence="2" id="KW-1185">Reference proteome</keyword>
<reference evidence="2" key="1">
    <citation type="journal article" date="2019" name="Int. J. Syst. Evol. Microbiol.">
        <title>The Global Catalogue of Microorganisms (GCM) 10K type strain sequencing project: providing services to taxonomists for standard genome sequencing and annotation.</title>
        <authorList>
            <consortium name="The Broad Institute Genomics Platform"/>
            <consortium name="The Broad Institute Genome Sequencing Center for Infectious Disease"/>
            <person name="Wu L."/>
            <person name="Ma J."/>
        </authorList>
    </citation>
    <scope>NUCLEOTIDE SEQUENCE [LARGE SCALE GENOMIC DNA]</scope>
    <source>
        <strain evidence="2">JCM 18126</strain>
    </source>
</reference>
<proteinExistence type="predicted"/>